<keyword evidence="5" id="KW-1185">Reference proteome</keyword>
<reference evidence="4 5" key="1">
    <citation type="journal article" date="2015" name="Genome Announc.">
        <title>Expanding the biotechnology potential of lactobacilli through comparative genomics of 213 strains and associated genera.</title>
        <authorList>
            <person name="Sun Z."/>
            <person name="Harris H.M."/>
            <person name="McCann A."/>
            <person name="Guo C."/>
            <person name="Argimon S."/>
            <person name="Zhang W."/>
            <person name="Yang X."/>
            <person name="Jeffery I.B."/>
            <person name="Cooney J.C."/>
            <person name="Kagawa T.F."/>
            <person name="Liu W."/>
            <person name="Song Y."/>
            <person name="Salvetti E."/>
            <person name="Wrobel A."/>
            <person name="Rasinkangas P."/>
            <person name="Parkhill J."/>
            <person name="Rea M.C."/>
            <person name="O'Sullivan O."/>
            <person name="Ritari J."/>
            <person name="Douillard F.P."/>
            <person name="Paul Ross R."/>
            <person name="Yang R."/>
            <person name="Briner A.E."/>
            <person name="Felis G.E."/>
            <person name="de Vos W.M."/>
            <person name="Barrangou R."/>
            <person name="Klaenhammer T.R."/>
            <person name="Caufield P.W."/>
            <person name="Cui Y."/>
            <person name="Zhang H."/>
            <person name="O'Toole P.W."/>
        </authorList>
    </citation>
    <scope>NUCLEOTIDE SEQUENCE [LARGE SCALE GENOMIC DNA]</scope>
    <source>
        <strain evidence="4 5">DSM 21775</strain>
    </source>
</reference>
<dbReference type="InterPro" id="IPR002901">
    <property type="entry name" value="MGlyc_endo_b_GlcNAc-like_dom"/>
</dbReference>
<dbReference type="RefSeq" id="WP_061777352.1">
    <property type="nucleotide sequence ID" value="NZ_AYZH01000026.1"/>
</dbReference>
<comment type="caution">
    <text evidence="4">The sequence shown here is derived from an EMBL/GenBank/DDBJ whole genome shotgun (WGS) entry which is preliminary data.</text>
</comment>
<evidence type="ECO:0000256" key="1">
    <source>
        <dbReference type="ARBA" id="ARBA00010266"/>
    </source>
</evidence>
<dbReference type="Gene3D" id="1.10.530.10">
    <property type="match status" value="1"/>
</dbReference>
<dbReference type="STRING" id="1423803.FD13_GL001127"/>
<dbReference type="PRINTS" id="PR01002">
    <property type="entry name" value="FLGFLGJ"/>
</dbReference>
<dbReference type="AlphaFoldDB" id="A0A0R2DMD6"/>
<evidence type="ECO:0000256" key="2">
    <source>
        <dbReference type="ARBA" id="ARBA00022801"/>
    </source>
</evidence>
<dbReference type="Gene3D" id="4.10.80.30">
    <property type="entry name" value="DNA polymerase, domain 6"/>
    <property type="match status" value="1"/>
</dbReference>
<sequence>MKRSKRWLLATLLVGVGLSSLVITRESSHAATSNPQNFISQLKSPVQAVANKYKLYPSVMMAQAALESGWGTSQLTTSANNYFGVKGSYNGQSVSMQTAEYDENGQLYYTKANFRKYPNAKASMTDNATLLRNGTSYNPTIYSGTWRENAKTYSDAANALTGTYATAPSYGGSLINLIKQYNMSSLDSRNSSSGSTADKVVYDTAKYYGASGTQTANLSKKYSSYRLYNHVKNTRAGITKTSWSKVKANKGIRVYLDMRAVKTSAKSKAKSTWYRVRFAKSTKSKKYWVYDKALAFPSISYTGGTAKVKVNSKLSGSYYDHVFNSPYLAKSKGKLSKLTAKTYQADSQAIKNQDGVKTTWYRIKVGSKKYWIAAAETAASPQYDYVTYSAAGGTKKLSSKYNKYKLYNHVKNTHFDQRISKWPKGSKKGVKVTVNLKGYKTAYKTNWYRLKFSGKKTNYWVDARALS</sequence>
<organism evidence="4 5">
    <name type="scientific">Levilactobacillus senmaizukei DSM 21775 = NBRC 103853</name>
    <dbReference type="NCBI Taxonomy" id="1423803"/>
    <lineage>
        <taxon>Bacteria</taxon>
        <taxon>Bacillati</taxon>
        <taxon>Bacillota</taxon>
        <taxon>Bacilli</taxon>
        <taxon>Lactobacillales</taxon>
        <taxon>Lactobacillaceae</taxon>
        <taxon>Levilactobacillus</taxon>
    </lineage>
</organism>
<dbReference type="InterPro" id="IPR051056">
    <property type="entry name" value="Glycosyl_Hydrolase_73"/>
</dbReference>
<name>A0A0R2DMD6_9LACO</name>
<dbReference type="SMART" id="SM00047">
    <property type="entry name" value="LYZ2"/>
    <property type="match status" value="1"/>
</dbReference>
<dbReference type="PANTHER" id="PTHR33308:SF9">
    <property type="entry name" value="PEPTIDOGLYCAN HYDROLASE FLGJ"/>
    <property type="match status" value="1"/>
</dbReference>
<dbReference type="GO" id="GO:0004040">
    <property type="term" value="F:amidase activity"/>
    <property type="evidence" value="ECO:0007669"/>
    <property type="project" value="InterPro"/>
</dbReference>
<dbReference type="OrthoDB" id="2155627at2"/>
<gene>
    <name evidence="4" type="ORF">FD13_GL001127</name>
</gene>
<dbReference type="PANTHER" id="PTHR33308">
    <property type="entry name" value="PEPTIDOGLYCAN HYDROLASE FLGJ"/>
    <property type="match status" value="1"/>
</dbReference>
<evidence type="ECO:0000313" key="5">
    <source>
        <dbReference type="Proteomes" id="UP000051589"/>
    </source>
</evidence>
<dbReference type="Pfam" id="PF01832">
    <property type="entry name" value="Glucosaminidase"/>
    <property type="match status" value="1"/>
</dbReference>
<proteinExistence type="inferred from homology"/>
<accession>A0A0R2DMD6</accession>
<comment type="similarity">
    <text evidence="1">Belongs to the glycosyl hydrolase 73 family.</text>
</comment>
<dbReference type="PATRIC" id="fig|1423803.3.peg.1143"/>
<evidence type="ECO:0000259" key="3">
    <source>
        <dbReference type="SMART" id="SM00047"/>
    </source>
</evidence>
<dbReference type="Proteomes" id="UP000051589">
    <property type="component" value="Unassembled WGS sequence"/>
</dbReference>
<dbReference type="EMBL" id="AYZH01000026">
    <property type="protein sequence ID" value="KRN01322.1"/>
    <property type="molecule type" value="Genomic_DNA"/>
</dbReference>
<evidence type="ECO:0000313" key="4">
    <source>
        <dbReference type="EMBL" id="KRN01322.1"/>
    </source>
</evidence>
<feature type="domain" description="Mannosyl-glycoprotein endo-beta-N-acetylglucosamidase-like" evidence="3">
    <location>
        <begin position="28"/>
        <end position="187"/>
    </location>
</feature>
<protein>
    <submittedName>
        <fullName evidence="4">Muramidase (Flagellum-specific)</fullName>
    </submittedName>
</protein>
<keyword evidence="2" id="KW-0378">Hydrolase</keyword>